<dbReference type="Gene3D" id="2.10.109.10">
    <property type="entry name" value="Umud Fragment, subunit A"/>
    <property type="match status" value="1"/>
</dbReference>
<name>A0A1E3H1I1_9HYPH</name>
<dbReference type="SUPFAM" id="SSF47413">
    <property type="entry name" value="lambda repressor-like DNA-binding domains"/>
    <property type="match status" value="1"/>
</dbReference>
<dbReference type="Pfam" id="PF00717">
    <property type="entry name" value="Peptidase_S24"/>
    <property type="match status" value="1"/>
</dbReference>
<dbReference type="SMART" id="SM00530">
    <property type="entry name" value="HTH_XRE"/>
    <property type="match status" value="1"/>
</dbReference>
<dbReference type="Proteomes" id="UP000094622">
    <property type="component" value="Unassembled WGS sequence"/>
</dbReference>
<dbReference type="PROSITE" id="PS50943">
    <property type="entry name" value="HTH_CROC1"/>
    <property type="match status" value="1"/>
</dbReference>
<feature type="domain" description="HTH cro/C1-type" evidence="1">
    <location>
        <begin position="39"/>
        <end position="78"/>
    </location>
</feature>
<sequence>MIGNNPDMTDETARQHKEEVTARINARLAACRIKAAKASKDAGFSAGLIRDLERKGATPKLETLAQLAPVLRTTPEWLAFGRGVEDIDNAPGREISPGIFALDGDTIPPDYTRVPVQGTLQAGVWREEDDWTGEEARFALFPARRRYAPGALYAAEIRGSSMNKVFPAGTLVILQHRLDREKDLIPGQRYHVERSKPDGTREHTLKTVYREPRDGSIWLVPESTDPAHQDWIQIRTSQDLWINYVGMVVGAILLDNA</sequence>
<dbReference type="InterPro" id="IPR036286">
    <property type="entry name" value="LexA/Signal_pep-like_sf"/>
</dbReference>
<evidence type="ECO:0000259" key="1">
    <source>
        <dbReference type="PROSITE" id="PS50943"/>
    </source>
</evidence>
<dbReference type="GO" id="GO:0003677">
    <property type="term" value="F:DNA binding"/>
    <property type="evidence" value="ECO:0007669"/>
    <property type="project" value="InterPro"/>
</dbReference>
<accession>A0A1E3H1I1</accession>
<proteinExistence type="predicted"/>
<keyword evidence="3" id="KW-1185">Reference proteome</keyword>
<dbReference type="InterPro" id="IPR015927">
    <property type="entry name" value="Peptidase_S24_S26A/B/C"/>
</dbReference>
<dbReference type="EMBL" id="MCRJ01000058">
    <property type="protein sequence ID" value="ODN70189.1"/>
    <property type="molecule type" value="Genomic_DNA"/>
</dbReference>
<evidence type="ECO:0000313" key="3">
    <source>
        <dbReference type="Proteomes" id="UP000094622"/>
    </source>
</evidence>
<dbReference type="Gene3D" id="1.10.260.40">
    <property type="entry name" value="lambda repressor-like DNA-binding domains"/>
    <property type="match status" value="1"/>
</dbReference>
<dbReference type="CDD" id="cd00093">
    <property type="entry name" value="HTH_XRE"/>
    <property type="match status" value="1"/>
</dbReference>
<dbReference type="InterPro" id="IPR010982">
    <property type="entry name" value="Lambda_DNA-bd_dom_sf"/>
</dbReference>
<organism evidence="2 3">
    <name type="scientific">Methylobrevis pamukkalensis</name>
    <dbReference type="NCBI Taxonomy" id="1439726"/>
    <lineage>
        <taxon>Bacteria</taxon>
        <taxon>Pseudomonadati</taxon>
        <taxon>Pseudomonadota</taxon>
        <taxon>Alphaproteobacteria</taxon>
        <taxon>Hyphomicrobiales</taxon>
        <taxon>Pleomorphomonadaceae</taxon>
        <taxon>Methylobrevis</taxon>
    </lineage>
</organism>
<dbReference type="SUPFAM" id="SSF51306">
    <property type="entry name" value="LexA/Signal peptidase"/>
    <property type="match status" value="1"/>
</dbReference>
<protein>
    <recommendedName>
        <fullName evidence="1">HTH cro/C1-type domain-containing protein</fullName>
    </recommendedName>
</protein>
<comment type="caution">
    <text evidence="2">The sequence shown here is derived from an EMBL/GenBank/DDBJ whole genome shotgun (WGS) entry which is preliminary data.</text>
</comment>
<evidence type="ECO:0000313" key="2">
    <source>
        <dbReference type="EMBL" id="ODN70189.1"/>
    </source>
</evidence>
<dbReference type="AlphaFoldDB" id="A0A1E3H1I1"/>
<gene>
    <name evidence="2" type="ORF">A6302_02463</name>
</gene>
<dbReference type="InterPro" id="IPR001387">
    <property type="entry name" value="Cro/C1-type_HTH"/>
</dbReference>
<reference evidence="2 3" key="1">
    <citation type="submission" date="2016-07" db="EMBL/GenBank/DDBJ databases">
        <title>Draft Genome Sequence of Methylobrevis pamukkalensis PK2.</title>
        <authorList>
            <person name="Vasilenko O.V."/>
            <person name="Doronina N.V."/>
            <person name="Shmareva M.N."/>
            <person name="Tarlachkov S.V."/>
            <person name="Mustakhimov I."/>
            <person name="Trotsenko Y.A."/>
        </authorList>
    </citation>
    <scope>NUCLEOTIDE SEQUENCE [LARGE SCALE GENOMIC DNA]</scope>
    <source>
        <strain evidence="2 3">PK2</strain>
    </source>
</reference>